<accession>A0A2P2PBQ0</accession>
<organism evidence="1">
    <name type="scientific">Rhizophora mucronata</name>
    <name type="common">Asiatic mangrove</name>
    <dbReference type="NCBI Taxonomy" id="61149"/>
    <lineage>
        <taxon>Eukaryota</taxon>
        <taxon>Viridiplantae</taxon>
        <taxon>Streptophyta</taxon>
        <taxon>Embryophyta</taxon>
        <taxon>Tracheophyta</taxon>
        <taxon>Spermatophyta</taxon>
        <taxon>Magnoliopsida</taxon>
        <taxon>eudicotyledons</taxon>
        <taxon>Gunneridae</taxon>
        <taxon>Pentapetalae</taxon>
        <taxon>rosids</taxon>
        <taxon>fabids</taxon>
        <taxon>Malpighiales</taxon>
        <taxon>Rhizophoraceae</taxon>
        <taxon>Rhizophora</taxon>
    </lineage>
</organism>
<dbReference type="AlphaFoldDB" id="A0A2P2PBQ0"/>
<dbReference type="EMBL" id="GGEC01071698">
    <property type="protein sequence ID" value="MBX52182.1"/>
    <property type="molecule type" value="Transcribed_RNA"/>
</dbReference>
<protein>
    <submittedName>
        <fullName evidence="1">Uncharacterized protein</fullName>
    </submittedName>
</protein>
<reference evidence="1" key="1">
    <citation type="submission" date="2018-02" db="EMBL/GenBank/DDBJ databases">
        <title>Rhizophora mucronata_Transcriptome.</title>
        <authorList>
            <person name="Meera S.P."/>
            <person name="Sreeshan A."/>
            <person name="Augustine A."/>
        </authorList>
    </citation>
    <scope>NUCLEOTIDE SEQUENCE</scope>
    <source>
        <tissue evidence="1">Leaf</tissue>
    </source>
</reference>
<evidence type="ECO:0000313" key="1">
    <source>
        <dbReference type="EMBL" id="MBX52182.1"/>
    </source>
</evidence>
<proteinExistence type="predicted"/>
<name>A0A2P2PBQ0_RHIMU</name>
<sequence>MEQYRSFFLLHNMTTEIEYDPQKTKAK</sequence>